<name>A0A448Z7Y1_9STRA</name>
<dbReference type="AlphaFoldDB" id="A0A448Z7Y1"/>
<evidence type="ECO:0000313" key="1">
    <source>
        <dbReference type="EMBL" id="VEU38129.1"/>
    </source>
</evidence>
<keyword evidence="2" id="KW-1185">Reference proteome</keyword>
<gene>
    <name evidence="1" type="ORF">PSNMU_V1.4_AUG-EV-PASAV3_0049430</name>
</gene>
<protein>
    <submittedName>
        <fullName evidence="1">Uncharacterized protein</fullName>
    </submittedName>
</protein>
<dbReference type="Proteomes" id="UP000291116">
    <property type="component" value="Unassembled WGS sequence"/>
</dbReference>
<accession>A0A448Z7Y1</accession>
<sequence>MVPKIWLRASWTLPSGVEAPEVTPRTTSRSVSSRVVRNSSVTISPSTVRCVMVLSAPMQSARLMWKDRTPALWGISSRWAVLEESQPPTTRMKSRPSPLALSTSSLTASWRSWVASQMVSNSM</sequence>
<proteinExistence type="predicted"/>
<evidence type="ECO:0000313" key="2">
    <source>
        <dbReference type="Proteomes" id="UP000291116"/>
    </source>
</evidence>
<dbReference type="EMBL" id="CAACVS010000155">
    <property type="protein sequence ID" value="VEU38129.1"/>
    <property type="molecule type" value="Genomic_DNA"/>
</dbReference>
<organism evidence="1 2">
    <name type="scientific">Pseudo-nitzschia multistriata</name>
    <dbReference type="NCBI Taxonomy" id="183589"/>
    <lineage>
        <taxon>Eukaryota</taxon>
        <taxon>Sar</taxon>
        <taxon>Stramenopiles</taxon>
        <taxon>Ochrophyta</taxon>
        <taxon>Bacillariophyta</taxon>
        <taxon>Bacillariophyceae</taxon>
        <taxon>Bacillariophycidae</taxon>
        <taxon>Bacillariales</taxon>
        <taxon>Bacillariaceae</taxon>
        <taxon>Pseudo-nitzschia</taxon>
    </lineage>
</organism>
<reference evidence="1 2" key="1">
    <citation type="submission" date="2019-01" db="EMBL/GenBank/DDBJ databases">
        <authorList>
            <person name="Ferrante I. M."/>
        </authorList>
    </citation>
    <scope>NUCLEOTIDE SEQUENCE [LARGE SCALE GENOMIC DNA]</scope>
    <source>
        <strain evidence="1 2">B856</strain>
    </source>
</reference>